<name>A0AAD6SKF6_9AGAR</name>
<dbReference type="AlphaFoldDB" id="A0AAD6SKF6"/>
<proteinExistence type="predicted"/>
<dbReference type="Proteomes" id="UP001218188">
    <property type="component" value="Unassembled WGS sequence"/>
</dbReference>
<evidence type="ECO:0000313" key="1">
    <source>
        <dbReference type="EMBL" id="KAJ7027237.1"/>
    </source>
</evidence>
<gene>
    <name evidence="1" type="ORF">C8F04DRAFT_882633</name>
</gene>
<dbReference type="EMBL" id="JARJCM010000127">
    <property type="protein sequence ID" value="KAJ7027237.1"/>
    <property type="molecule type" value="Genomic_DNA"/>
</dbReference>
<protein>
    <submittedName>
        <fullName evidence="1">Uncharacterized protein</fullName>
    </submittedName>
</protein>
<reference evidence="1" key="1">
    <citation type="submission" date="2023-03" db="EMBL/GenBank/DDBJ databases">
        <title>Massive genome expansion in bonnet fungi (Mycena s.s.) driven by repeated elements and novel gene families across ecological guilds.</title>
        <authorList>
            <consortium name="Lawrence Berkeley National Laboratory"/>
            <person name="Harder C.B."/>
            <person name="Miyauchi S."/>
            <person name="Viragh M."/>
            <person name="Kuo A."/>
            <person name="Thoen E."/>
            <person name="Andreopoulos B."/>
            <person name="Lu D."/>
            <person name="Skrede I."/>
            <person name="Drula E."/>
            <person name="Henrissat B."/>
            <person name="Morin E."/>
            <person name="Kohler A."/>
            <person name="Barry K."/>
            <person name="LaButti K."/>
            <person name="Morin E."/>
            <person name="Salamov A."/>
            <person name="Lipzen A."/>
            <person name="Mereny Z."/>
            <person name="Hegedus B."/>
            <person name="Baldrian P."/>
            <person name="Stursova M."/>
            <person name="Weitz H."/>
            <person name="Taylor A."/>
            <person name="Grigoriev I.V."/>
            <person name="Nagy L.G."/>
            <person name="Martin F."/>
            <person name="Kauserud H."/>
        </authorList>
    </citation>
    <scope>NUCLEOTIDE SEQUENCE</scope>
    <source>
        <strain evidence="1">CBHHK200</strain>
    </source>
</reference>
<sequence length="122" mass="13726">MATLAKDYHAKIQSDGTNIPAEIREEKIKNVLDKTKRETTEEQKAFLKAKLTLEDVRNALKKSANFKAPGLDGITYELWKILDARYITAQKLEKPAFDILGAMLQVYNDIENHGMVPGTGFS</sequence>
<comment type="caution">
    <text evidence="1">The sequence shown here is derived from an EMBL/GenBank/DDBJ whole genome shotgun (WGS) entry which is preliminary data.</text>
</comment>
<keyword evidence="2" id="KW-1185">Reference proteome</keyword>
<evidence type="ECO:0000313" key="2">
    <source>
        <dbReference type="Proteomes" id="UP001218188"/>
    </source>
</evidence>
<feature type="non-terminal residue" evidence="1">
    <location>
        <position position="122"/>
    </location>
</feature>
<organism evidence="1 2">
    <name type="scientific">Mycena alexandri</name>
    <dbReference type="NCBI Taxonomy" id="1745969"/>
    <lineage>
        <taxon>Eukaryota</taxon>
        <taxon>Fungi</taxon>
        <taxon>Dikarya</taxon>
        <taxon>Basidiomycota</taxon>
        <taxon>Agaricomycotina</taxon>
        <taxon>Agaricomycetes</taxon>
        <taxon>Agaricomycetidae</taxon>
        <taxon>Agaricales</taxon>
        <taxon>Marasmiineae</taxon>
        <taxon>Mycenaceae</taxon>
        <taxon>Mycena</taxon>
    </lineage>
</organism>
<accession>A0AAD6SKF6</accession>